<feature type="transmembrane region" description="Helical" evidence="8">
    <location>
        <begin position="12"/>
        <end position="34"/>
    </location>
</feature>
<keyword evidence="6 8" id="KW-1133">Transmembrane helix</keyword>
<protein>
    <submittedName>
        <fullName evidence="9">Efflux RND transporter permease subunit</fullName>
    </submittedName>
</protein>
<dbReference type="FunFam" id="1.20.1640.10:FF:000001">
    <property type="entry name" value="Efflux pump membrane transporter"/>
    <property type="match status" value="1"/>
</dbReference>
<comment type="caution">
    <text evidence="9">The sequence shown here is derived from an EMBL/GenBank/DDBJ whole genome shotgun (WGS) entry which is preliminary data.</text>
</comment>
<dbReference type="GO" id="GO:0005886">
    <property type="term" value="C:plasma membrane"/>
    <property type="evidence" value="ECO:0007669"/>
    <property type="project" value="UniProtKB-SubCell"/>
</dbReference>
<feature type="transmembrane region" description="Helical" evidence="8">
    <location>
        <begin position="973"/>
        <end position="992"/>
    </location>
</feature>
<evidence type="ECO:0000256" key="8">
    <source>
        <dbReference type="SAM" id="Phobius"/>
    </source>
</evidence>
<dbReference type="InterPro" id="IPR001036">
    <property type="entry name" value="Acrflvin-R"/>
</dbReference>
<gene>
    <name evidence="9" type="ORF">FCE95_11810</name>
</gene>
<dbReference type="SUPFAM" id="SSF82714">
    <property type="entry name" value="Multidrug efflux transporter AcrB TolC docking domain, DN and DC subdomains"/>
    <property type="match status" value="2"/>
</dbReference>
<sequence length="1058" mass="114006">MFLSDVSIKRPVFATVMSLILIVLGVVAFTRLPLRELPDVDPPIVSVSASYTGASAAVVESRITQVLEDAISGIEGVDLITADSRNGRSNINIEFTLTRDIEGAANDVRDAISRVANRLPPEIDPPQVSKQQSDSAPIMFFNLSDPNMTAEELTDYADRYLADQFSSIDGVSSVNIGGGQRYAMRVWLDDKAMAARGLTVDDINGALQRENVELPGGSLESTDRDFSLRVMRGYLTPENFEELAVGKGSDGHVIKLREVARVELGSEERRSYYHGNGVPQVGMGIVATSTANQLEVAHKARELADRMGASLPKGMNIALAFDSTVFVDAAVEEVYKTLAEAIALVLLVVFVFLGSVRASLIPAVTVPVCITAAFIALYAFGFSINQLTLLSLVLSIGLVVDDAIVVLENCQRRVDLGEPPLLAAARGTGQVAFAVVATTVVLIAVFLPIAFMEGNQGRLFRELAVAVAGAVLISGFVALTLTPMMCSILLKPHASAGPSANSPAVPGRTLHKAKGFNNWVNDRLDNLTRWYRNVLGKVIGRGWLLAIAMLITFAISGLLFKLVPSELAPVEDRGNFNVNVTGPEGAGYDYMVKQMAEVEKRLLAYASGDRPISRVITRVPGGFGGSAGVMNSGRATVFLKPWNERDVTTQQVMEEVRKNLSDLPGVRITADVQQGLVRGGGRPVQFVLRGPTYETLAQWRDRMVRRMDENPRLLNADYDYKETLPQIQVNIDKSRAADLGVPVQAIGNTLQTMLGSLRSGTYQKDGQEYYVMTQAALEDRRSPADITGLYVRSTTTNQLIPLSNLVKLEEIAEAGTLSRFNRMRAITLTAGLAPGYTVGEALEYLRGLAAQELPPEAQIDYKGESREFQKSSSAIFFTFGMALLVVFLVLAAQFESFLHPIVIMLTVPLAMLGALIGLSIWGTSLNLYSQIGIVMLVGLAAKNGILIVEFANQLRDEGRSVAEAIVESAAVRLRPILMTSVAMICGAIPLMLSTGAGAASRSAIGVVIVFGVAFSTLLSLFAVPAFYSLLARFTHSPEAVAHELAKLEKEVPPVGGHA</sequence>
<dbReference type="Gene3D" id="1.20.1640.10">
    <property type="entry name" value="Multidrug efflux transporter AcrB transmembrane domain"/>
    <property type="match status" value="2"/>
</dbReference>
<dbReference type="PANTHER" id="PTHR32063:SF14">
    <property type="entry name" value="BLL4319 PROTEIN"/>
    <property type="match status" value="1"/>
</dbReference>
<evidence type="ECO:0000256" key="6">
    <source>
        <dbReference type="ARBA" id="ARBA00022989"/>
    </source>
</evidence>
<feature type="transmembrane region" description="Helical" evidence="8">
    <location>
        <begin position="463"/>
        <end position="481"/>
    </location>
</feature>
<keyword evidence="7 8" id="KW-0472">Membrane</keyword>
<dbReference type="OrthoDB" id="9757904at2"/>
<evidence type="ECO:0000313" key="10">
    <source>
        <dbReference type="Proteomes" id="UP000308707"/>
    </source>
</evidence>
<feature type="transmembrane region" description="Helical" evidence="8">
    <location>
        <begin position="431"/>
        <end position="451"/>
    </location>
</feature>
<proteinExistence type="predicted"/>
<dbReference type="Gene3D" id="3.30.70.1320">
    <property type="entry name" value="Multidrug efflux transporter AcrB pore domain like"/>
    <property type="match status" value="1"/>
</dbReference>
<dbReference type="SUPFAM" id="SSF82866">
    <property type="entry name" value="Multidrug efflux transporter AcrB transmembrane domain"/>
    <property type="match status" value="2"/>
</dbReference>
<dbReference type="Proteomes" id="UP000308707">
    <property type="component" value="Unassembled WGS sequence"/>
</dbReference>
<organism evidence="9 10">
    <name type="scientific">Luteimonas gilva</name>
    <dbReference type="NCBI Taxonomy" id="2572684"/>
    <lineage>
        <taxon>Bacteria</taxon>
        <taxon>Pseudomonadati</taxon>
        <taxon>Pseudomonadota</taxon>
        <taxon>Gammaproteobacteria</taxon>
        <taxon>Lysobacterales</taxon>
        <taxon>Lysobacteraceae</taxon>
        <taxon>Luteimonas</taxon>
    </lineage>
</organism>
<dbReference type="Gene3D" id="3.30.70.1430">
    <property type="entry name" value="Multidrug efflux transporter AcrB pore domain"/>
    <property type="match status" value="2"/>
</dbReference>
<dbReference type="AlphaFoldDB" id="A0A4U5JRZ3"/>
<dbReference type="Gene3D" id="3.30.70.1440">
    <property type="entry name" value="Multidrug efflux transporter AcrB pore domain"/>
    <property type="match status" value="1"/>
</dbReference>
<feature type="transmembrane region" description="Helical" evidence="8">
    <location>
        <begin position="360"/>
        <end position="381"/>
    </location>
</feature>
<feature type="transmembrane region" description="Helical" evidence="8">
    <location>
        <begin position="542"/>
        <end position="563"/>
    </location>
</feature>
<feature type="transmembrane region" description="Helical" evidence="8">
    <location>
        <begin position="901"/>
        <end position="921"/>
    </location>
</feature>
<evidence type="ECO:0000256" key="1">
    <source>
        <dbReference type="ARBA" id="ARBA00004429"/>
    </source>
</evidence>
<dbReference type="RefSeq" id="WP_137267208.1">
    <property type="nucleotide sequence ID" value="NZ_SZUA01000002.1"/>
</dbReference>
<evidence type="ECO:0000256" key="2">
    <source>
        <dbReference type="ARBA" id="ARBA00022448"/>
    </source>
</evidence>
<keyword evidence="5 8" id="KW-0812">Transmembrane</keyword>
<keyword evidence="2" id="KW-0813">Transport</keyword>
<dbReference type="EMBL" id="SZUA01000002">
    <property type="protein sequence ID" value="TKR30777.1"/>
    <property type="molecule type" value="Genomic_DNA"/>
</dbReference>
<dbReference type="InterPro" id="IPR027463">
    <property type="entry name" value="AcrB_DN_DC_subdom"/>
</dbReference>
<evidence type="ECO:0000256" key="5">
    <source>
        <dbReference type="ARBA" id="ARBA00022692"/>
    </source>
</evidence>
<feature type="transmembrane region" description="Helical" evidence="8">
    <location>
        <begin position="334"/>
        <end position="353"/>
    </location>
</feature>
<accession>A0A4U5JRZ3</accession>
<dbReference type="PRINTS" id="PR00702">
    <property type="entry name" value="ACRIFLAVINRP"/>
</dbReference>
<dbReference type="Pfam" id="PF00873">
    <property type="entry name" value="ACR_tran"/>
    <property type="match status" value="1"/>
</dbReference>
<dbReference type="GO" id="GO:0042910">
    <property type="term" value="F:xenobiotic transmembrane transporter activity"/>
    <property type="evidence" value="ECO:0007669"/>
    <property type="project" value="TreeGrafter"/>
</dbReference>
<feature type="transmembrane region" description="Helical" evidence="8">
    <location>
        <begin position="927"/>
        <end position="952"/>
    </location>
</feature>
<dbReference type="PANTHER" id="PTHR32063">
    <property type="match status" value="1"/>
</dbReference>
<evidence type="ECO:0000313" key="9">
    <source>
        <dbReference type="EMBL" id="TKR30777.1"/>
    </source>
</evidence>
<evidence type="ECO:0000256" key="3">
    <source>
        <dbReference type="ARBA" id="ARBA00022475"/>
    </source>
</evidence>
<dbReference type="Gene3D" id="3.30.2090.10">
    <property type="entry name" value="Multidrug efflux transporter AcrB TolC docking domain, DN and DC subdomains"/>
    <property type="match status" value="2"/>
</dbReference>
<keyword evidence="3" id="KW-1003">Cell membrane</keyword>
<evidence type="ECO:0000256" key="7">
    <source>
        <dbReference type="ARBA" id="ARBA00023136"/>
    </source>
</evidence>
<dbReference type="SUPFAM" id="SSF82693">
    <property type="entry name" value="Multidrug efflux transporter AcrB pore domain, PN1, PN2, PC1 and PC2 subdomains"/>
    <property type="match status" value="3"/>
</dbReference>
<evidence type="ECO:0000256" key="4">
    <source>
        <dbReference type="ARBA" id="ARBA00022519"/>
    </source>
</evidence>
<comment type="subcellular location">
    <subcellularLocation>
        <location evidence="1">Cell inner membrane</location>
        <topology evidence="1">Multi-pass membrane protein</topology>
    </subcellularLocation>
</comment>
<feature type="transmembrane region" description="Helical" evidence="8">
    <location>
        <begin position="874"/>
        <end position="894"/>
    </location>
</feature>
<feature type="transmembrane region" description="Helical" evidence="8">
    <location>
        <begin position="1004"/>
        <end position="1027"/>
    </location>
</feature>
<name>A0A4U5JRZ3_9GAMM</name>
<keyword evidence="4" id="KW-0997">Cell inner membrane</keyword>
<keyword evidence="10" id="KW-1185">Reference proteome</keyword>
<reference evidence="9 10" key="1">
    <citation type="submission" date="2019-04" db="EMBL/GenBank/DDBJ databases">
        <title>Reference strain of H23.</title>
        <authorList>
            <person name="Luo X."/>
        </authorList>
    </citation>
    <scope>NUCLEOTIDE SEQUENCE [LARGE SCALE GENOMIC DNA]</scope>
    <source>
        <strain evidence="9 10">H23</strain>
    </source>
</reference>